<organism evidence="6 7">
    <name type="scientific">Eiseniibacteriota bacterium</name>
    <dbReference type="NCBI Taxonomy" id="2212470"/>
    <lineage>
        <taxon>Bacteria</taxon>
        <taxon>Candidatus Eiseniibacteriota</taxon>
    </lineage>
</organism>
<dbReference type="Pfam" id="PF01925">
    <property type="entry name" value="TauE"/>
    <property type="match status" value="1"/>
</dbReference>
<evidence type="ECO:0000313" key="7">
    <source>
        <dbReference type="Proteomes" id="UP000317691"/>
    </source>
</evidence>
<dbReference type="EMBL" id="VBOZ01000032">
    <property type="protein sequence ID" value="TMQ63313.1"/>
    <property type="molecule type" value="Genomic_DNA"/>
</dbReference>
<feature type="transmembrane region" description="Helical" evidence="5">
    <location>
        <begin position="71"/>
        <end position="88"/>
    </location>
</feature>
<gene>
    <name evidence="6" type="ORF">E6K79_10455</name>
</gene>
<feature type="transmembrane region" description="Helical" evidence="5">
    <location>
        <begin position="46"/>
        <end position="65"/>
    </location>
</feature>
<keyword evidence="5" id="KW-1003">Cell membrane</keyword>
<dbReference type="InterPro" id="IPR002781">
    <property type="entry name" value="TM_pro_TauE-like"/>
</dbReference>
<evidence type="ECO:0000256" key="2">
    <source>
        <dbReference type="ARBA" id="ARBA00022692"/>
    </source>
</evidence>
<dbReference type="PANTHER" id="PTHR43701">
    <property type="entry name" value="MEMBRANE TRANSPORTER PROTEIN MJ0441-RELATED"/>
    <property type="match status" value="1"/>
</dbReference>
<dbReference type="GO" id="GO:0005886">
    <property type="term" value="C:plasma membrane"/>
    <property type="evidence" value="ECO:0007669"/>
    <property type="project" value="UniProtKB-SubCell"/>
</dbReference>
<feature type="transmembrane region" description="Helical" evidence="5">
    <location>
        <begin position="203"/>
        <end position="220"/>
    </location>
</feature>
<keyword evidence="2 5" id="KW-0812">Transmembrane</keyword>
<evidence type="ECO:0000256" key="3">
    <source>
        <dbReference type="ARBA" id="ARBA00022989"/>
    </source>
</evidence>
<keyword evidence="4 5" id="KW-0472">Membrane</keyword>
<feature type="transmembrane region" description="Helical" evidence="5">
    <location>
        <begin position="100"/>
        <end position="117"/>
    </location>
</feature>
<proteinExistence type="inferred from homology"/>
<keyword evidence="3 5" id="KW-1133">Transmembrane helix</keyword>
<feature type="transmembrane region" description="Helical" evidence="5">
    <location>
        <begin position="227"/>
        <end position="244"/>
    </location>
</feature>
<name>A0A538TI66_UNCEI</name>
<dbReference type="AlphaFoldDB" id="A0A538TI66"/>
<protein>
    <recommendedName>
        <fullName evidence="5">Probable membrane transporter protein</fullName>
    </recommendedName>
</protein>
<reference evidence="6 7" key="1">
    <citation type="journal article" date="2019" name="Nat. Microbiol.">
        <title>Mediterranean grassland soil C-N compound turnover is dependent on rainfall and depth, and is mediated by genomically divergent microorganisms.</title>
        <authorList>
            <person name="Diamond S."/>
            <person name="Andeer P.F."/>
            <person name="Li Z."/>
            <person name="Crits-Christoph A."/>
            <person name="Burstein D."/>
            <person name="Anantharaman K."/>
            <person name="Lane K.R."/>
            <person name="Thomas B.C."/>
            <person name="Pan C."/>
            <person name="Northen T.R."/>
            <person name="Banfield J.F."/>
        </authorList>
    </citation>
    <scope>NUCLEOTIDE SEQUENCE [LARGE SCALE GENOMIC DNA]</scope>
    <source>
        <strain evidence="6">WS_9</strain>
    </source>
</reference>
<feature type="transmembrane region" description="Helical" evidence="5">
    <location>
        <begin position="174"/>
        <end position="191"/>
    </location>
</feature>
<dbReference type="PANTHER" id="PTHR43701:SF2">
    <property type="entry name" value="MEMBRANE TRANSPORTER PROTEIN YJNA-RELATED"/>
    <property type="match status" value="1"/>
</dbReference>
<comment type="similarity">
    <text evidence="5">Belongs to the 4-toluene sulfonate uptake permease (TSUP) (TC 2.A.102) family.</text>
</comment>
<comment type="caution">
    <text evidence="6">The sequence shown here is derived from an EMBL/GenBank/DDBJ whole genome shotgun (WGS) entry which is preliminary data.</text>
</comment>
<evidence type="ECO:0000256" key="1">
    <source>
        <dbReference type="ARBA" id="ARBA00004141"/>
    </source>
</evidence>
<feature type="transmembrane region" description="Helical" evidence="5">
    <location>
        <begin position="6"/>
        <end position="34"/>
    </location>
</feature>
<accession>A0A538TI66</accession>
<sequence>MRRHALPFLLGAVSGALGGLMGVGGGIVLVPLLVHALHMAQHEAQGTSLAFVIVTALVAVVPYYGHEKLDLALALWLTLGALPGVLLGSRLADRTSAARLRIAFGAVILVTAIRLLAAPPQAGSGAALWPALLNVLAGFLAGTLAGYVGIGGGTVLVPILVLGQNVDQHTAQGVSLLMIVPVGIVGVASYARRGRIGHQGLPMLLAGGAIGALAGALLAHHTKAPTLTRLFGILLLATAAQMIFGRQRGNVPRSAEPSGGIS</sequence>
<dbReference type="InterPro" id="IPR051598">
    <property type="entry name" value="TSUP/Inactive_protease-like"/>
</dbReference>
<evidence type="ECO:0000256" key="4">
    <source>
        <dbReference type="ARBA" id="ARBA00023136"/>
    </source>
</evidence>
<dbReference type="Proteomes" id="UP000317691">
    <property type="component" value="Unassembled WGS sequence"/>
</dbReference>
<evidence type="ECO:0000256" key="5">
    <source>
        <dbReference type="RuleBase" id="RU363041"/>
    </source>
</evidence>
<feature type="transmembrane region" description="Helical" evidence="5">
    <location>
        <begin position="137"/>
        <end position="162"/>
    </location>
</feature>
<comment type="subcellular location">
    <subcellularLocation>
        <location evidence="5">Cell membrane</location>
        <topology evidence="5">Multi-pass membrane protein</topology>
    </subcellularLocation>
    <subcellularLocation>
        <location evidence="1">Membrane</location>
        <topology evidence="1">Multi-pass membrane protein</topology>
    </subcellularLocation>
</comment>
<evidence type="ECO:0000313" key="6">
    <source>
        <dbReference type="EMBL" id="TMQ63313.1"/>
    </source>
</evidence>